<proteinExistence type="predicted"/>
<dbReference type="CDD" id="cd14136">
    <property type="entry name" value="STKc_SRPK"/>
    <property type="match status" value="1"/>
</dbReference>
<comment type="caution">
    <text evidence="12">The sequence shown here is derived from an EMBL/GenBank/DDBJ whole genome shotgun (WGS) entry which is preliminary data.</text>
</comment>
<dbReference type="AlphaFoldDB" id="A0A9N9GPS3"/>
<feature type="binding site" evidence="9">
    <location>
        <position position="150"/>
    </location>
    <ligand>
        <name>ATP</name>
        <dbReference type="ChEBI" id="CHEBI:30616"/>
    </ligand>
</feature>
<feature type="compositionally biased region" description="Polar residues" evidence="10">
    <location>
        <begin position="76"/>
        <end position="86"/>
    </location>
</feature>
<dbReference type="PANTHER" id="PTHR47634">
    <property type="entry name" value="PROTEIN KINASE DOMAIN-CONTAINING PROTEIN-RELATED"/>
    <property type="match status" value="1"/>
</dbReference>
<evidence type="ECO:0000256" key="7">
    <source>
        <dbReference type="ARBA" id="ARBA00047899"/>
    </source>
</evidence>
<dbReference type="PROSITE" id="PS50011">
    <property type="entry name" value="PROTEIN_KINASE_DOM"/>
    <property type="match status" value="1"/>
</dbReference>
<keyword evidence="3" id="KW-0808">Transferase</keyword>
<evidence type="ECO:0000259" key="11">
    <source>
        <dbReference type="PROSITE" id="PS50011"/>
    </source>
</evidence>
<organism evidence="12 13">
    <name type="scientific">Paraglomus occultum</name>
    <dbReference type="NCBI Taxonomy" id="144539"/>
    <lineage>
        <taxon>Eukaryota</taxon>
        <taxon>Fungi</taxon>
        <taxon>Fungi incertae sedis</taxon>
        <taxon>Mucoromycota</taxon>
        <taxon>Glomeromycotina</taxon>
        <taxon>Glomeromycetes</taxon>
        <taxon>Paraglomerales</taxon>
        <taxon>Paraglomeraceae</taxon>
        <taxon>Paraglomus</taxon>
    </lineage>
</organism>
<comment type="catalytic activity">
    <reaction evidence="7">
        <text>L-threonyl-[protein] + ATP = O-phospho-L-threonyl-[protein] + ADP + H(+)</text>
        <dbReference type="Rhea" id="RHEA:46608"/>
        <dbReference type="Rhea" id="RHEA-COMP:11060"/>
        <dbReference type="Rhea" id="RHEA-COMP:11605"/>
        <dbReference type="ChEBI" id="CHEBI:15378"/>
        <dbReference type="ChEBI" id="CHEBI:30013"/>
        <dbReference type="ChEBI" id="CHEBI:30616"/>
        <dbReference type="ChEBI" id="CHEBI:61977"/>
        <dbReference type="ChEBI" id="CHEBI:456216"/>
        <dbReference type="EC" id="2.7.11.1"/>
    </reaction>
</comment>
<evidence type="ECO:0000313" key="12">
    <source>
        <dbReference type="EMBL" id="CAG8617032.1"/>
    </source>
</evidence>
<feature type="compositionally biased region" description="Basic and acidic residues" evidence="10">
    <location>
        <begin position="607"/>
        <end position="620"/>
    </location>
</feature>
<dbReference type="GO" id="GO:0005634">
    <property type="term" value="C:nucleus"/>
    <property type="evidence" value="ECO:0007669"/>
    <property type="project" value="TreeGrafter"/>
</dbReference>
<feature type="region of interest" description="Disordered" evidence="10">
    <location>
        <begin position="281"/>
        <end position="351"/>
    </location>
</feature>
<dbReference type="SUPFAM" id="SSF56112">
    <property type="entry name" value="Protein kinase-like (PK-like)"/>
    <property type="match status" value="1"/>
</dbReference>
<dbReference type="GO" id="GO:0005524">
    <property type="term" value="F:ATP binding"/>
    <property type="evidence" value="ECO:0007669"/>
    <property type="project" value="UniProtKB-UniRule"/>
</dbReference>
<feature type="region of interest" description="Disordered" evidence="10">
    <location>
        <begin position="385"/>
        <end position="424"/>
    </location>
</feature>
<keyword evidence="4 9" id="KW-0547">Nucleotide-binding</keyword>
<evidence type="ECO:0000256" key="1">
    <source>
        <dbReference type="ARBA" id="ARBA00012513"/>
    </source>
</evidence>
<gene>
    <name evidence="12" type="ORF">POCULU_LOCUS8236</name>
</gene>
<dbReference type="GO" id="GO:0004674">
    <property type="term" value="F:protein serine/threonine kinase activity"/>
    <property type="evidence" value="ECO:0007669"/>
    <property type="project" value="UniProtKB-KW"/>
</dbReference>
<protein>
    <recommendedName>
        <fullName evidence="1">non-specific serine/threonine protein kinase</fullName>
        <ecNumber evidence="1">2.7.11.1</ecNumber>
    </recommendedName>
</protein>
<feature type="domain" description="Protein kinase" evidence="11">
    <location>
        <begin position="121"/>
        <end position="594"/>
    </location>
</feature>
<evidence type="ECO:0000256" key="3">
    <source>
        <dbReference type="ARBA" id="ARBA00022679"/>
    </source>
</evidence>
<dbReference type="Gene3D" id="3.30.200.20">
    <property type="entry name" value="Phosphorylase Kinase, domain 1"/>
    <property type="match status" value="1"/>
</dbReference>
<dbReference type="OrthoDB" id="2649at2759"/>
<comment type="catalytic activity">
    <reaction evidence="8">
        <text>L-seryl-[protein] + ATP = O-phospho-L-seryl-[protein] + ADP + H(+)</text>
        <dbReference type="Rhea" id="RHEA:17989"/>
        <dbReference type="Rhea" id="RHEA-COMP:9863"/>
        <dbReference type="Rhea" id="RHEA-COMP:11604"/>
        <dbReference type="ChEBI" id="CHEBI:15378"/>
        <dbReference type="ChEBI" id="CHEBI:29999"/>
        <dbReference type="ChEBI" id="CHEBI:30616"/>
        <dbReference type="ChEBI" id="CHEBI:83421"/>
        <dbReference type="ChEBI" id="CHEBI:456216"/>
        <dbReference type="EC" id="2.7.11.1"/>
    </reaction>
</comment>
<evidence type="ECO:0000313" key="13">
    <source>
        <dbReference type="Proteomes" id="UP000789572"/>
    </source>
</evidence>
<keyword evidence="13" id="KW-1185">Reference proteome</keyword>
<dbReference type="GO" id="GO:0050684">
    <property type="term" value="P:regulation of mRNA processing"/>
    <property type="evidence" value="ECO:0007669"/>
    <property type="project" value="TreeGrafter"/>
</dbReference>
<feature type="compositionally biased region" description="Low complexity" evidence="10">
    <location>
        <begin position="37"/>
        <end position="57"/>
    </location>
</feature>
<dbReference type="SMART" id="SM00220">
    <property type="entry name" value="S_TKc"/>
    <property type="match status" value="1"/>
</dbReference>
<dbReference type="PROSITE" id="PS00107">
    <property type="entry name" value="PROTEIN_KINASE_ATP"/>
    <property type="match status" value="1"/>
</dbReference>
<dbReference type="InterPro" id="IPR011009">
    <property type="entry name" value="Kinase-like_dom_sf"/>
</dbReference>
<dbReference type="PROSITE" id="PS00108">
    <property type="entry name" value="PROTEIN_KINASE_ST"/>
    <property type="match status" value="1"/>
</dbReference>
<evidence type="ECO:0000256" key="4">
    <source>
        <dbReference type="ARBA" id="ARBA00022741"/>
    </source>
</evidence>
<name>A0A9N9GPS3_9GLOM</name>
<dbReference type="InterPro" id="IPR017441">
    <property type="entry name" value="Protein_kinase_ATP_BS"/>
</dbReference>
<reference evidence="12" key="1">
    <citation type="submission" date="2021-06" db="EMBL/GenBank/DDBJ databases">
        <authorList>
            <person name="Kallberg Y."/>
            <person name="Tangrot J."/>
            <person name="Rosling A."/>
        </authorList>
    </citation>
    <scope>NUCLEOTIDE SEQUENCE</scope>
    <source>
        <strain evidence="12">IA702</strain>
    </source>
</reference>
<dbReference type="EMBL" id="CAJVPJ010002259">
    <property type="protein sequence ID" value="CAG8617032.1"/>
    <property type="molecule type" value="Genomic_DNA"/>
</dbReference>
<feature type="region of interest" description="Disordered" evidence="10">
    <location>
        <begin position="607"/>
        <end position="639"/>
    </location>
</feature>
<evidence type="ECO:0000256" key="9">
    <source>
        <dbReference type="PROSITE-ProRule" id="PRU10141"/>
    </source>
</evidence>
<keyword evidence="2" id="KW-0723">Serine/threonine-protein kinase</keyword>
<evidence type="ECO:0000256" key="6">
    <source>
        <dbReference type="ARBA" id="ARBA00022840"/>
    </source>
</evidence>
<dbReference type="Pfam" id="PF00069">
    <property type="entry name" value="Pkinase"/>
    <property type="match status" value="2"/>
</dbReference>
<dbReference type="InterPro" id="IPR008271">
    <property type="entry name" value="Ser/Thr_kinase_AS"/>
</dbReference>
<feature type="compositionally biased region" description="Polar residues" evidence="10">
    <location>
        <begin position="295"/>
        <end position="317"/>
    </location>
</feature>
<accession>A0A9N9GPS3</accession>
<dbReference type="Proteomes" id="UP000789572">
    <property type="component" value="Unassembled WGS sequence"/>
</dbReference>
<dbReference type="InterPro" id="IPR000719">
    <property type="entry name" value="Prot_kinase_dom"/>
</dbReference>
<feature type="compositionally biased region" description="Low complexity" evidence="10">
    <location>
        <begin position="396"/>
        <end position="415"/>
    </location>
</feature>
<keyword evidence="6 9" id="KW-0067">ATP-binding</keyword>
<feature type="compositionally biased region" description="Basic and acidic residues" evidence="10">
    <location>
        <begin position="629"/>
        <end position="639"/>
    </location>
</feature>
<sequence>MSDKRRQGTVLKAKQPSLHNKRRRKAGTTLRSPTMPVTPTARPSASSPISSTSPHSSKMYPSSYPTHSRHTKTDHSIPSSTPSSEVNVEPIITEDEEDLEDYVKGGYHPVQIADTFNEGRYVIVRKLGWGHFSTVWLAKDTRLNRHVALKIVKSAQHYTETALDEIKLLQKIVNTNHEAPGRRYVVELLDHFKHRGPNGTHVCMVFEVLGENLLSLIKRYEHQGIPHHLVKQIAEQVLLGLDYMHRECGVIHTDLKPENVLVCVDDVEEVIAHELARSGKPLVTPPYQKSGGVRITTSQPLSIPTPGTISSFNTIQLQQPPSSSSRLKTKQKHKSKEVSNGEPMNGVEDTVNSEKNYISKTDTETSDVVSSPVSTDLLERNFNDISLVDTSSPRQKTASTSSTSNTSTKKSGSIKRQSTAARTSKHLAPTTITVKIADLGNACWVDHHFTNDIQTRQYRCPEVILGARWGPSADIWSMACMIFELLTGDYLFDPISGARYNKDDDHMAQIIELMGNFPKHLALAGKYSTEIFNRKGELRHIHKLRYWKLADVLSEKYLLPTDESEFMAGFLLPMLDLNPEKRASAREALNHPFITTNRWEQFAVREAAKNAERERDRDEGQEGVGSAHGRKELKNMSIR</sequence>
<evidence type="ECO:0000256" key="8">
    <source>
        <dbReference type="ARBA" id="ARBA00048679"/>
    </source>
</evidence>
<dbReference type="PANTHER" id="PTHR47634:SF9">
    <property type="entry name" value="PROTEIN KINASE DOMAIN-CONTAINING PROTEIN-RELATED"/>
    <property type="match status" value="1"/>
</dbReference>
<dbReference type="FunFam" id="1.10.510.10:FF:000409">
    <property type="entry name" value="CMGC/SRPK protein kinase"/>
    <property type="match status" value="1"/>
</dbReference>
<evidence type="ECO:0000256" key="10">
    <source>
        <dbReference type="SAM" id="MobiDB-lite"/>
    </source>
</evidence>
<dbReference type="FunFam" id="3.30.200.20:FF:000076">
    <property type="entry name" value="CMGC/SRPK protein kinase"/>
    <property type="match status" value="1"/>
</dbReference>
<evidence type="ECO:0000256" key="2">
    <source>
        <dbReference type="ARBA" id="ARBA00022527"/>
    </source>
</evidence>
<dbReference type="EC" id="2.7.11.1" evidence="1"/>
<dbReference type="GO" id="GO:0000245">
    <property type="term" value="P:spliceosomal complex assembly"/>
    <property type="evidence" value="ECO:0007669"/>
    <property type="project" value="TreeGrafter"/>
</dbReference>
<dbReference type="GO" id="GO:0005737">
    <property type="term" value="C:cytoplasm"/>
    <property type="evidence" value="ECO:0007669"/>
    <property type="project" value="TreeGrafter"/>
</dbReference>
<feature type="region of interest" description="Disordered" evidence="10">
    <location>
        <begin position="1"/>
        <end position="86"/>
    </location>
</feature>
<dbReference type="Gene3D" id="1.10.510.10">
    <property type="entry name" value="Transferase(Phosphotransferase) domain 1"/>
    <property type="match status" value="1"/>
</dbReference>
<keyword evidence="5" id="KW-0418">Kinase</keyword>
<dbReference type="InterPro" id="IPR051334">
    <property type="entry name" value="SRPK"/>
</dbReference>
<evidence type="ECO:0000256" key="5">
    <source>
        <dbReference type="ARBA" id="ARBA00022777"/>
    </source>
</evidence>